<dbReference type="SUPFAM" id="SSF52200">
    <property type="entry name" value="Toll/Interleukin receptor TIR domain"/>
    <property type="match status" value="1"/>
</dbReference>
<proteinExistence type="inferred from homology"/>
<dbReference type="GO" id="GO:0038023">
    <property type="term" value="F:signaling receptor activity"/>
    <property type="evidence" value="ECO:0007669"/>
    <property type="project" value="TreeGrafter"/>
</dbReference>
<feature type="domain" description="TIR" evidence="11">
    <location>
        <begin position="597"/>
        <end position="738"/>
    </location>
</feature>
<keyword evidence="4" id="KW-0812">Transmembrane</keyword>
<dbReference type="EMBL" id="CAJPWZ010003128">
    <property type="protein sequence ID" value="CAG2252685.1"/>
    <property type="molecule type" value="Genomic_DNA"/>
</dbReference>
<keyword evidence="6" id="KW-0677">Repeat</keyword>
<dbReference type="Pfam" id="PF13855">
    <property type="entry name" value="LRR_8"/>
    <property type="match status" value="1"/>
</dbReference>
<evidence type="ECO:0000256" key="1">
    <source>
        <dbReference type="ARBA" id="ARBA00004167"/>
    </source>
</evidence>
<comment type="caution">
    <text evidence="12">The sequence shown here is derived from an EMBL/GenBank/DDBJ whole genome shotgun (WGS) entry which is preliminary data.</text>
</comment>
<keyword evidence="8" id="KW-0472">Membrane</keyword>
<dbReference type="PANTHER" id="PTHR24365:SF541">
    <property type="entry name" value="PROTEIN TOLL-RELATED"/>
    <property type="match status" value="1"/>
</dbReference>
<keyword evidence="9" id="KW-0675">Receptor</keyword>
<evidence type="ECO:0000256" key="10">
    <source>
        <dbReference type="ARBA" id="ARBA00023180"/>
    </source>
</evidence>
<dbReference type="Gene3D" id="3.40.50.10140">
    <property type="entry name" value="Toll/interleukin-1 receptor homology (TIR) domain"/>
    <property type="match status" value="1"/>
</dbReference>
<protein>
    <recommendedName>
        <fullName evidence="11">TIR domain-containing protein</fullName>
    </recommendedName>
</protein>
<evidence type="ECO:0000256" key="3">
    <source>
        <dbReference type="ARBA" id="ARBA00022614"/>
    </source>
</evidence>
<evidence type="ECO:0000256" key="5">
    <source>
        <dbReference type="ARBA" id="ARBA00022729"/>
    </source>
</evidence>
<dbReference type="Gene3D" id="3.80.10.10">
    <property type="entry name" value="Ribonuclease Inhibitor"/>
    <property type="match status" value="3"/>
</dbReference>
<dbReference type="GO" id="GO:0005886">
    <property type="term" value="C:plasma membrane"/>
    <property type="evidence" value="ECO:0007669"/>
    <property type="project" value="TreeGrafter"/>
</dbReference>
<evidence type="ECO:0000313" key="13">
    <source>
        <dbReference type="Proteomes" id="UP000683360"/>
    </source>
</evidence>
<reference evidence="12" key="1">
    <citation type="submission" date="2021-03" db="EMBL/GenBank/DDBJ databases">
        <authorList>
            <person name="Bekaert M."/>
        </authorList>
    </citation>
    <scope>NUCLEOTIDE SEQUENCE</scope>
</reference>
<evidence type="ECO:0000256" key="4">
    <source>
        <dbReference type="ARBA" id="ARBA00022692"/>
    </source>
</evidence>
<accession>A0A8S3VGL8</accession>
<evidence type="ECO:0000256" key="7">
    <source>
        <dbReference type="ARBA" id="ARBA00022989"/>
    </source>
</evidence>
<dbReference type="InterPro" id="IPR003591">
    <property type="entry name" value="Leu-rich_rpt_typical-subtyp"/>
</dbReference>
<organism evidence="12 13">
    <name type="scientific">Mytilus edulis</name>
    <name type="common">Blue mussel</name>
    <dbReference type="NCBI Taxonomy" id="6550"/>
    <lineage>
        <taxon>Eukaryota</taxon>
        <taxon>Metazoa</taxon>
        <taxon>Spiralia</taxon>
        <taxon>Lophotrochozoa</taxon>
        <taxon>Mollusca</taxon>
        <taxon>Bivalvia</taxon>
        <taxon>Autobranchia</taxon>
        <taxon>Pteriomorphia</taxon>
        <taxon>Mytilida</taxon>
        <taxon>Mytiloidea</taxon>
        <taxon>Mytilidae</taxon>
        <taxon>Mytilinae</taxon>
        <taxon>Mytilus</taxon>
    </lineage>
</organism>
<keyword evidence="13" id="KW-1185">Reference proteome</keyword>
<dbReference type="GO" id="GO:0007165">
    <property type="term" value="P:signal transduction"/>
    <property type="evidence" value="ECO:0007669"/>
    <property type="project" value="InterPro"/>
</dbReference>
<dbReference type="PANTHER" id="PTHR24365">
    <property type="entry name" value="TOLL-LIKE RECEPTOR"/>
    <property type="match status" value="1"/>
</dbReference>
<evidence type="ECO:0000313" key="12">
    <source>
        <dbReference type="EMBL" id="CAG2252685.1"/>
    </source>
</evidence>
<dbReference type="InterPro" id="IPR032675">
    <property type="entry name" value="LRR_dom_sf"/>
</dbReference>
<sequence>MPTECPQNTSGLYLANNDLGLLGKETFSRYKQLSYLDISNCNITSIDQSAFDYLTQLKELKFFNNPLNTFQSNVFAPLTELRVLSISYTLLSTYQRESWSDFIRITTLLCDDGPSNGTFSEIFFAMKSLNFFAVDYQSDVIYNFTFHSFKRTPLKHLNINSHLREIEIDAFAPLELLSSLIIPNQNFLKLSKTLPALHVFENRKMEELDLRNNFRNYGEYVISSDLFAYIGNICVKKLSLSWNGIRRIDAIAVQKMKYKHCLEILNLNNNDFDYHQDLIIFYLNFFINIKRIDISSITSRSIENIREQNSNCTGILDHRAIFDTRSDWSIRLPSSLQFLNASFIIGRNDPINSITFKGIKRLEIFDLSYSSLADDCNYTVRGLQNVLILNVSHFKCGLLNPYFLQSAVNLEQLIMQSSLLSIGLKYDHHSQFLSGLERLQYIDFSGNAFEDRFRISTFKGQLDSMQSLILEGNLFTSVPLNLEEFNRLSFLNIKNNKIAYLTTKETDAIEVLFRRSNKTMTVLLDGNPLVCTCASLDFVCRKRWKYYNNKCRLQSLANYENTMHYYIGYRYKLHLQYFCLFIGMANPLFRKSKGETLEYDAYVAYCDGDYKWVYGPLRIFLEERRNYKLLLLDRGDVLAGEHRLFALNNSIPKCKKIILVISKEFVNNDWAYYEATVGIEHFLGLQARIIVINLEHITKTEIPQCVLQMMSLDANDHIRKIDILNENNIFWKCLDQAMRR</sequence>
<name>A0A8S3VGL8_MYTED</name>
<dbReference type="SMART" id="SM00369">
    <property type="entry name" value="LRR_TYP"/>
    <property type="match status" value="4"/>
</dbReference>
<evidence type="ECO:0000256" key="8">
    <source>
        <dbReference type="ARBA" id="ARBA00023136"/>
    </source>
</evidence>
<dbReference type="InterPro" id="IPR035897">
    <property type="entry name" value="Toll_tir_struct_dom_sf"/>
</dbReference>
<dbReference type="PROSITE" id="PS50104">
    <property type="entry name" value="TIR"/>
    <property type="match status" value="1"/>
</dbReference>
<dbReference type="InterPro" id="IPR000157">
    <property type="entry name" value="TIR_dom"/>
</dbReference>
<evidence type="ECO:0000259" key="11">
    <source>
        <dbReference type="PROSITE" id="PS50104"/>
    </source>
</evidence>
<keyword evidence="7" id="KW-1133">Transmembrane helix</keyword>
<keyword evidence="3" id="KW-0433">Leucine-rich repeat</keyword>
<dbReference type="Pfam" id="PF13306">
    <property type="entry name" value="LRR_5"/>
    <property type="match status" value="1"/>
</dbReference>
<dbReference type="Pfam" id="PF13676">
    <property type="entry name" value="TIR_2"/>
    <property type="match status" value="1"/>
</dbReference>
<dbReference type="SUPFAM" id="SSF52058">
    <property type="entry name" value="L domain-like"/>
    <property type="match status" value="2"/>
</dbReference>
<dbReference type="Proteomes" id="UP000683360">
    <property type="component" value="Unassembled WGS sequence"/>
</dbReference>
<comment type="subcellular location">
    <subcellularLocation>
        <location evidence="1">Membrane</location>
        <topology evidence="1">Single-pass membrane protein</topology>
    </subcellularLocation>
</comment>
<dbReference type="InterPro" id="IPR026906">
    <property type="entry name" value="LRR_5"/>
</dbReference>
<evidence type="ECO:0000256" key="6">
    <source>
        <dbReference type="ARBA" id="ARBA00022737"/>
    </source>
</evidence>
<evidence type="ECO:0000256" key="9">
    <source>
        <dbReference type="ARBA" id="ARBA00023170"/>
    </source>
</evidence>
<dbReference type="InterPro" id="IPR001611">
    <property type="entry name" value="Leu-rich_rpt"/>
</dbReference>
<comment type="similarity">
    <text evidence="2">Belongs to the Toll-like receptor family.</text>
</comment>
<keyword evidence="5" id="KW-0732">Signal</keyword>
<gene>
    <name evidence="12" type="ORF">MEDL_64252</name>
</gene>
<keyword evidence="10" id="KW-0325">Glycoprotein</keyword>
<dbReference type="AlphaFoldDB" id="A0A8S3VGL8"/>
<dbReference type="OrthoDB" id="6075577at2759"/>
<evidence type="ECO:0000256" key="2">
    <source>
        <dbReference type="ARBA" id="ARBA00009634"/>
    </source>
</evidence>